<dbReference type="RefSeq" id="WP_136772727.1">
    <property type="nucleotide sequence ID" value="NZ_CP156074.1"/>
</dbReference>
<evidence type="ECO:0000313" key="3">
    <source>
        <dbReference type="Proteomes" id="UP000310016"/>
    </source>
</evidence>
<organism evidence="2 3">
    <name type="scientific">Chitiniphilus eburneus</name>
    <dbReference type="NCBI Taxonomy" id="2571148"/>
    <lineage>
        <taxon>Bacteria</taxon>
        <taxon>Pseudomonadati</taxon>
        <taxon>Pseudomonadota</taxon>
        <taxon>Betaproteobacteria</taxon>
        <taxon>Neisseriales</taxon>
        <taxon>Chitinibacteraceae</taxon>
        <taxon>Chitiniphilus</taxon>
    </lineage>
</organism>
<evidence type="ECO:0000313" key="2">
    <source>
        <dbReference type="EMBL" id="TJZ74203.1"/>
    </source>
</evidence>
<dbReference type="Proteomes" id="UP000310016">
    <property type="component" value="Unassembled WGS sequence"/>
</dbReference>
<feature type="chain" id="PRO_5020200905" evidence="1">
    <location>
        <begin position="20"/>
        <end position="65"/>
    </location>
</feature>
<sequence>MKRLALGVLLSSIMMNAFAYEVRYFTLPNTTTVDGQTYCDAAWPGSQYFGIRMGNYQYYYIACKQ</sequence>
<evidence type="ECO:0000256" key="1">
    <source>
        <dbReference type="SAM" id="SignalP"/>
    </source>
</evidence>
<dbReference type="AlphaFoldDB" id="A0A4U0PZT0"/>
<dbReference type="EMBL" id="SUMF01000006">
    <property type="protein sequence ID" value="TJZ74203.1"/>
    <property type="molecule type" value="Genomic_DNA"/>
</dbReference>
<accession>A0A4U0PZT0</accession>
<dbReference type="OrthoDB" id="8593360at2"/>
<comment type="caution">
    <text evidence="2">The sequence shown here is derived from an EMBL/GenBank/DDBJ whole genome shotgun (WGS) entry which is preliminary data.</text>
</comment>
<keyword evidence="1" id="KW-0732">Signal</keyword>
<feature type="signal peptide" evidence="1">
    <location>
        <begin position="1"/>
        <end position="19"/>
    </location>
</feature>
<keyword evidence="3" id="KW-1185">Reference proteome</keyword>
<gene>
    <name evidence="2" type="ORF">FAZ21_07890</name>
</gene>
<protein>
    <submittedName>
        <fullName evidence="2">Uncharacterized protein</fullName>
    </submittedName>
</protein>
<name>A0A4U0PZT0_9NEIS</name>
<reference evidence="2 3" key="1">
    <citation type="submission" date="2019-04" db="EMBL/GenBank/DDBJ databases">
        <title>Chitiniphilus eburnea sp. nov., a novel chitinolytic bacterium isolated from aquaculture sludge.</title>
        <authorList>
            <person name="Sheng M."/>
        </authorList>
    </citation>
    <scope>NUCLEOTIDE SEQUENCE [LARGE SCALE GENOMIC DNA]</scope>
    <source>
        <strain evidence="2 3">HX-2-15</strain>
    </source>
</reference>
<proteinExistence type="predicted"/>